<dbReference type="AlphaFoldDB" id="A0AAV3GTQ9"/>
<dbReference type="EMBL" id="AMAH01000143">
    <property type="protein sequence ID" value="EJX51655.1"/>
    <property type="molecule type" value="Genomic_DNA"/>
</dbReference>
<feature type="transmembrane region" description="Helical" evidence="1">
    <location>
        <begin position="84"/>
        <end position="115"/>
    </location>
</feature>
<comment type="caution">
    <text evidence="2">The sequence shown here is derived from an EMBL/GenBank/DDBJ whole genome shotgun (WGS) entry which is preliminary data.</text>
</comment>
<proteinExistence type="predicted"/>
<evidence type="ECO:0000313" key="2">
    <source>
        <dbReference type="EMBL" id="EJX51655.1"/>
    </source>
</evidence>
<keyword evidence="1" id="KW-0812">Transmembrane</keyword>
<feature type="transmembrane region" description="Helical" evidence="1">
    <location>
        <begin position="160"/>
        <end position="180"/>
    </location>
</feature>
<evidence type="ECO:0000256" key="1">
    <source>
        <dbReference type="SAM" id="Phobius"/>
    </source>
</evidence>
<sequence>MKFGIIFSITENILIYHSFFSTFSEKLPLKTDVFLFYFSYTKPTFSTKEEQFMDFKRSYPKLADYLSNRVDFSRKEQQQSHWHWFTLILFGLMTVATLSQKLILLTLFIAIVALIKGPVMILWGMLYSFLVGLFPPIGILLSAIFFLLNIGTFTKNWRMTLVGIYFYFYPFGVMALSEVMHWDNHWFIAGSLLLGLILLHVMLTKLYQHYGIGRTIFWYVFSIPFALLTALLPSRLKTKIKGYHKIK</sequence>
<feature type="transmembrane region" description="Helical" evidence="1">
    <location>
        <begin position="121"/>
        <end position="148"/>
    </location>
</feature>
<protein>
    <submittedName>
        <fullName evidence="2">Uncharacterized protein</fullName>
    </submittedName>
</protein>
<gene>
    <name evidence="2" type="ORF">HMPREF1378_02010</name>
</gene>
<reference evidence="2 3" key="1">
    <citation type="submission" date="2012-04" db="EMBL/GenBank/DDBJ databases">
        <authorList>
            <person name="Weinstock G."/>
            <person name="Sodergren E."/>
            <person name="Lobos E.A."/>
            <person name="Fulton L."/>
            <person name="Fulton R."/>
            <person name="Courtney L."/>
            <person name="Fronick C."/>
            <person name="O'Laughlin M."/>
            <person name="Godfrey J."/>
            <person name="Wilson R.M."/>
            <person name="Miner T."/>
            <person name="Farmer C."/>
            <person name="Delehaunty K."/>
            <person name="Cordes M."/>
            <person name="Minx P."/>
            <person name="Tomlinson C."/>
            <person name="Chen J."/>
            <person name="Wollam A."/>
            <person name="Pepin K.H."/>
            <person name="Bhonagiri V."/>
            <person name="Zhang X."/>
            <person name="Suruliraj S."/>
            <person name="Warren W."/>
            <person name="Mitreva M."/>
            <person name="Mardis E.R."/>
            <person name="Wilson R.K."/>
        </authorList>
    </citation>
    <scope>NUCLEOTIDE SEQUENCE [LARGE SCALE GENOMIC DNA]</scope>
    <source>
        <strain evidence="2 3">R496</strain>
    </source>
</reference>
<dbReference type="Proteomes" id="UP000006402">
    <property type="component" value="Unassembled WGS sequence"/>
</dbReference>
<feature type="transmembrane region" description="Helical" evidence="1">
    <location>
        <begin position="186"/>
        <end position="204"/>
    </location>
</feature>
<keyword evidence="1" id="KW-1133">Transmembrane helix</keyword>
<name>A0AAV3GTQ9_ENTFC</name>
<evidence type="ECO:0000313" key="3">
    <source>
        <dbReference type="Proteomes" id="UP000006402"/>
    </source>
</evidence>
<feature type="transmembrane region" description="Helical" evidence="1">
    <location>
        <begin position="216"/>
        <end position="234"/>
    </location>
</feature>
<keyword evidence="1" id="KW-0472">Membrane</keyword>
<organism evidence="2 3">
    <name type="scientific">Enterococcus faecium R496</name>
    <dbReference type="NCBI Taxonomy" id="1134836"/>
    <lineage>
        <taxon>Bacteria</taxon>
        <taxon>Bacillati</taxon>
        <taxon>Bacillota</taxon>
        <taxon>Bacilli</taxon>
        <taxon>Lactobacillales</taxon>
        <taxon>Enterococcaceae</taxon>
        <taxon>Enterococcus</taxon>
    </lineage>
</organism>
<accession>A0AAV3GTQ9</accession>